<dbReference type="Gramene" id="AET6Gv20378000.10">
    <property type="protein sequence ID" value="AET6Gv20378000.10"/>
    <property type="gene ID" value="AET6Gv20378000"/>
</dbReference>
<dbReference type="Proteomes" id="UP000015105">
    <property type="component" value="Chromosome 6D"/>
</dbReference>
<organism evidence="1 2">
    <name type="scientific">Aegilops tauschii subsp. strangulata</name>
    <name type="common">Goatgrass</name>
    <dbReference type="NCBI Taxonomy" id="200361"/>
    <lineage>
        <taxon>Eukaryota</taxon>
        <taxon>Viridiplantae</taxon>
        <taxon>Streptophyta</taxon>
        <taxon>Embryophyta</taxon>
        <taxon>Tracheophyta</taxon>
        <taxon>Spermatophyta</taxon>
        <taxon>Magnoliopsida</taxon>
        <taxon>Liliopsida</taxon>
        <taxon>Poales</taxon>
        <taxon>Poaceae</taxon>
        <taxon>BOP clade</taxon>
        <taxon>Pooideae</taxon>
        <taxon>Triticodae</taxon>
        <taxon>Triticeae</taxon>
        <taxon>Triticinae</taxon>
        <taxon>Aegilops</taxon>
    </lineage>
</organism>
<dbReference type="AlphaFoldDB" id="A0A453NIG6"/>
<reference evidence="1" key="4">
    <citation type="submission" date="2019-03" db="UniProtKB">
        <authorList>
            <consortium name="EnsemblPlants"/>
        </authorList>
    </citation>
    <scope>IDENTIFICATION</scope>
</reference>
<evidence type="ECO:0000313" key="2">
    <source>
        <dbReference type="Proteomes" id="UP000015105"/>
    </source>
</evidence>
<dbReference type="EnsemblPlants" id="AET6Gv20378000.10">
    <property type="protein sequence ID" value="AET6Gv20378000.10"/>
    <property type="gene ID" value="AET6Gv20378000"/>
</dbReference>
<reference evidence="1" key="5">
    <citation type="journal article" date="2021" name="G3 (Bethesda)">
        <title>Aegilops tauschii genome assembly Aet v5.0 features greater sequence contiguity and improved annotation.</title>
        <authorList>
            <person name="Wang L."/>
            <person name="Zhu T."/>
            <person name="Rodriguez J.C."/>
            <person name="Deal K.R."/>
            <person name="Dubcovsky J."/>
            <person name="McGuire P.E."/>
            <person name="Lux T."/>
            <person name="Spannagl M."/>
            <person name="Mayer K.F.X."/>
            <person name="Baldrich P."/>
            <person name="Meyers B.C."/>
            <person name="Huo N."/>
            <person name="Gu Y.Q."/>
            <person name="Zhou H."/>
            <person name="Devos K.M."/>
            <person name="Bennetzen J.L."/>
            <person name="Unver T."/>
            <person name="Budak H."/>
            <person name="Gulick P.J."/>
            <person name="Galiba G."/>
            <person name="Kalapos B."/>
            <person name="Nelson D.R."/>
            <person name="Li P."/>
            <person name="You F.M."/>
            <person name="Luo M.C."/>
            <person name="Dvorak J."/>
        </authorList>
    </citation>
    <scope>NUCLEOTIDE SEQUENCE [LARGE SCALE GENOMIC DNA]</scope>
    <source>
        <strain evidence="1">cv. AL8/78</strain>
    </source>
</reference>
<name>A0A453NIG6_AEGTS</name>
<keyword evidence="2" id="KW-1185">Reference proteome</keyword>
<protein>
    <submittedName>
        <fullName evidence="1">Uncharacterized protein</fullName>
    </submittedName>
</protein>
<reference evidence="2" key="2">
    <citation type="journal article" date="2017" name="Nat. Plants">
        <title>The Aegilops tauschii genome reveals multiple impacts of transposons.</title>
        <authorList>
            <person name="Zhao G."/>
            <person name="Zou C."/>
            <person name="Li K."/>
            <person name="Wang K."/>
            <person name="Li T."/>
            <person name="Gao L."/>
            <person name="Zhang X."/>
            <person name="Wang H."/>
            <person name="Yang Z."/>
            <person name="Liu X."/>
            <person name="Jiang W."/>
            <person name="Mao L."/>
            <person name="Kong X."/>
            <person name="Jiao Y."/>
            <person name="Jia J."/>
        </authorList>
    </citation>
    <scope>NUCLEOTIDE SEQUENCE [LARGE SCALE GENOMIC DNA]</scope>
    <source>
        <strain evidence="2">cv. AL8/78</strain>
    </source>
</reference>
<evidence type="ECO:0000313" key="1">
    <source>
        <dbReference type="EnsemblPlants" id="AET6Gv20378000.10"/>
    </source>
</evidence>
<reference evidence="2" key="1">
    <citation type="journal article" date="2014" name="Science">
        <title>Ancient hybridizations among the ancestral genomes of bread wheat.</title>
        <authorList>
            <consortium name="International Wheat Genome Sequencing Consortium,"/>
            <person name="Marcussen T."/>
            <person name="Sandve S.R."/>
            <person name="Heier L."/>
            <person name="Spannagl M."/>
            <person name="Pfeifer M."/>
            <person name="Jakobsen K.S."/>
            <person name="Wulff B.B."/>
            <person name="Steuernagel B."/>
            <person name="Mayer K.F."/>
            <person name="Olsen O.A."/>
        </authorList>
    </citation>
    <scope>NUCLEOTIDE SEQUENCE [LARGE SCALE GENOMIC DNA]</scope>
    <source>
        <strain evidence="2">cv. AL8/78</strain>
    </source>
</reference>
<accession>A0A453NIG6</accession>
<reference evidence="1" key="3">
    <citation type="journal article" date="2017" name="Nature">
        <title>Genome sequence of the progenitor of the wheat D genome Aegilops tauschii.</title>
        <authorList>
            <person name="Luo M.C."/>
            <person name="Gu Y.Q."/>
            <person name="Puiu D."/>
            <person name="Wang H."/>
            <person name="Twardziok S.O."/>
            <person name="Deal K.R."/>
            <person name="Huo N."/>
            <person name="Zhu T."/>
            <person name="Wang L."/>
            <person name="Wang Y."/>
            <person name="McGuire P.E."/>
            <person name="Liu S."/>
            <person name="Long H."/>
            <person name="Ramasamy R.K."/>
            <person name="Rodriguez J.C."/>
            <person name="Van S.L."/>
            <person name="Yuan L."/>
            <person name="Wang Z."/>
            <person name="Xia Z."/>
            <person name="Xiao L."/>
            <person name="Anderson O.D."/>
            <person name="Ouyang S."/>
            <person name="Liang Y."/>
            <person name="Zimin A.V."/>
            <person name="Pertea G."/>
            <person name="Qi P."/>
            <person name="Bennetzen J.L."/>
            <person name="Dai X."/>
            <person name="Dawson M.W."/>
            <person name="Muller H.G."/>
            <person name="Kugler K."/>
            <person name="Rivarola-Duarte L."/>
            <person name="Spannagl M."/>
            <person name="Mayer K.F.X."/>
            <person name="Lu F.H."/>
            <person name="Bevan M.W."/>
            <person name="Leroy P."/>
            <person name="Li P."/>
            <person name="You F.M."/>
            <person name="Sun Q."/>
            <person name="Liu Z."/>
            <person name="Lyons E."/>
            <person name="Wicker T."/>
            <person name="Salzberg S.L."/>
            <person name="Devos K.M."/>
            <person name="Dvorak J."/>
        </authorList>
    </citation>
    <scope>NUCLEOTIDE SEQUENCE [LARGE SCALE GENOMIC DNA]</scope>
    <source>
        <strain evidence="1">cv. AL8/78</strain>
    </source>
</reference>
<sequence length="66" mass="7761">HKLLVVTCNFRKTKAMALLRLYRCKDEVNPPKKGYKYTNQPLKDLGMKFTPVQEYLYEAVKSLLLI</sequence>
<proteinExistence type="predicted"/>